<evidence type="ECO:0000313" key="2">
    <source>
        <dbReference type="Proteomes" id="UP001162501"/>
    </source>
</evidence>
<proteinExistence type="predicted"/>
<evidence type="ECO:0000313" key="1">
    <source>
        <dbReference type="EMBL" id="CAI9705983.1"/>
    </source>
</evidence>
<sequence length="107" mass="11463">MSTPPGDGRERTLLQVRALIRIPCFGLEAGRTASSPHTTGANSRFGLEAGRTASSPHTTGANSLLWARGWSHRFLPSHHGSSRSRADFGALTRATRVRLCFLPSPGP</sequence>
<accession>A0ACB0EYW2</accession>
<protein>
    <submittedName>
        <fullName evidence="1">Uncharacterized protein</fullName>
    </submittedName>
</protein>
<dbReference type="Proteomes" id="UP001162501">
    <property type="component" value="Chromosome 29"/>
</dbReference>
<organism evidence="1 2">
    <name type="scientific">Rangifer tarandus platyrhynchus</name>
    <name type="common">Svalbard reindeer</name>
    <dbReference type="NCBI Taxonomy" id="3082113"/>
    <lineage>
        <taxon>Eukaryota</taxon>
        <taxon>Metazoa</taxon>
        <taxon>Chordata</taxon>
        <taxon>Craniata</taxon>
        <taxon>Vertebrata</taxon>
        <taxon>Euteleostomi</taxon>
        <taxon>Mammalia</taxon>
        <taxon>Eutheria</taxon>
        <taxon>Laurasiatheria</taxon>
        <taxon>Artiodactyla</taxon>
        <taxon>Ruminantia</taxon>
        <taxon>Pecora</taxon>
        <taxon>Cervidae</taxon>
        <taxon>Odocoileinae</taxon>
        <taxon>Rangifer</taxon>
    </lineage>
</organism>
<reference evidence="1" key="1">
    <citation type="submission" date="2023-05" db="EMBL/GenBank/DDBJ databases">
        <authorList>
            <consortium name="ELIXIR-Norway"/>
        </authorList>
    </citation>
    <scope>NUCLEOTIDE SEQUENCE</scope>
</reference>
<dbReference type="EMBL" id="OX596113">
    <property type="protein sequence ID" value="CAI9705983.1"/>
    <property type="molecule type" value="Genomic_DNA"/>
</dbReference>
<name>A0ACB0EYW2_RANTA</name>
<gene>
    <name evidence="1" type="ORF">MRATA1EN3_LOCUS17196</name>
</gene>